<dbReference type="GO" id="GO:0005886">
    <property type="term" value="C:plasma membrane"/>
    <property type="evidence" value="ECO:0007669"/>
    <property type="project" value="UniProtKB-SubCell"/>
</dbReference>
<organism evidence="10 11">
    <name type="scientific">Faecalispora sporosphaeroides</name>
    <dbReference type="NCBI Taxonomy" id="1549"/>
    <lineage>
        <taxon>Bacteria</taxon>
        <taxon>Bacillati</taxon>
        <taxon>Bacillota</taxon>
        <taxon>Clostridia</taxon>
        <taxon>Eubacteriales</taxon>
        <taxon>Oscillospiraceae</taxon>
        <taxon>Faecalispora</taxon>
    </lineage>
</organism>
<dbReference type="InterPro" id="IPR004704">
    <property type="entry name" value="PTS_IID_man"/>
</dbReference>
<keyword evidence="4" id="KW-0762">Sugar transport</keyword>
<dbReference type="GO" id="GO:0009401">
    <property type="term" value="P:phosphoenolpyruvate-dependent sugar phosphotransferase system"/>
    <property type="evidence" value="ECO:0007669"/>
    <property type="project" value="UniProtKB-KW"/>
</dbReference>
<keyword evidence="5" id="KW-0598">Phosphotransferase system</keyword>
<dbReference type="PROSITE" id="PS51106">
    <property type="entry name" value="PTS_EIIC_TYPE_4"/>
    <property type="match status" value="1"/>
</dbReference>
<dbReference type="Pfam" id="PF03609">
    <property type="entry name" value="EII-Sor"/>
    <property type="match status" value="1"/>
</dbReference>
<dbReference type="InterPro" id="IPR004700">
    <property type="entry name" value="PTS_IIC_man"/>
</dbReference>
<comment type="caution">
    <text evidence="10">The sequence shown here is derived from an EMBL/GenBank/DDBJ whole genome shotgun (WGS) entry which is preliminary data.</text>
</comment>
<evidence type="ECO:0000256" key="8">
    <source>
        <dbReference type="ARBA" id="ARBA00023136"/>
    </source>
</evidence>
<reference evidence="10" key="1">
    <citation type="submission" date="2019-04" db="EMBL/GenBank/DDBJ databases">
        <title>Evolution of Biomass-Degrading Anaerobic Consortia Revealed by Metagenomics.</title>
        <authorList>
            <person name="Peng X."/>
        </authorList>
    </citation>
    <scope>NUCLEOTIDE SEQUENCE</scope>
    <source>
        <strain evidence="10">SIG551</strain>
    </source>
</reference>
<evidence type="ECO:0000256" key="9">
    <source>
        <dbReference type="SAM" id="Phobius"/>
    </source>
</evidence>
<gene>
    <name evidence="10" type="ORF">E7512_10925</name>
</gene>
<feature type="transmembrane region" description="Helical" evidence="9">
    <location>
        <begin position="6"/>
        <end position="29"/>
    </location>
</feature>
<evidence type="ECO:0000313" key="10">
    <source>
        <dbReference type="EMBL" id="MBE6834067.1"/>
    </source>
</evidence>
<dbReference type="PANTHER" id="PTHR32502:SF23">
    <property type="entry name" value="TRANSPORT PROTEIN, PTS SYSTEM"/>
    <property type="match status" value="1"/>
</dbReference>
<dbReference type="PROSITE" id="PS51108">
    <property type="entry name" value="PTS_EIID"/>
    <property type="match status" value="1"/>
</dbReference>
<evidence type="ECO:0000256" key="1">
    <source>
        <dbReference type="ARBA" id="ARBA00004651"/>
    </source>
</evidence>
<evidence type="ECO:0000256" key="5">
    <source>
        <dbReference type="ARBA" id="ARBA00022683"/>
    </source>
</evidence>
<evidence type="ECO:0000256" key="7">
    <source>
        <dbReference type="ARBA" id="ARBA00022989"/>
    </source>
</evidence>
<dbReference type="Pfam" id="PF03613">
    <property type="entry name" value="EIID-AGA"/>
    <property type="match status" value="1"/>
</dbReference>
<keyword evidence="2" id="KW-0813">Transport</keyword>
<evidence type="ECO:0000256" key="2">
    <source>
        <dbReference type="ARBA" id="ARBA00022448"/>
    </source>
</evidence>
<keyword evidence="6 9" id="KW-0812">Transmembrane</keyword>
<evidence type="ECO:0000313" key="11">
    <source>
        <dbReference type="Proteomes" id="UP000754750"/>
    </source>
</evidence>
<evidence type="ECO:0000256" key="3">
    <source>
        <dbReference type="ARBA" id="ARBA00022475"/>
    </source>
</evidence>
<dbReference type="AlphaFoldDB" id="A0A928KSV5"/>
<feature type="transmembrane region" description="Helical" evidence="9">
    <location>
        <begin position="438"/>
        <end position="460"/>
    </location>
</feature>
<comment type="subcellular location">
    <subcellularLocation>
        <location evidence="1">Cell membrane</location>
        <topology evidence="1">Multi-pass membrane protein</topology>
    </subcellularLocation>
</comment>
<dbReference type="RefSeq" id="WP_020072128.1">
    <property type="nucleotide sequence ID" value="NZ_JBKWRC010000004.1"/>
</dbReference>
<feature type="transmembrane region" description="Helical" evidence="9">
    <location>
        <begin position="50"/>
        <end position="69"/>
    </location>
</feature>
<feature type="transmembrane region" description="Helical" evidence="9">
    <location>
        <begin position="209"/>
        <end position="237"/>
    </location>
</feature>
<dbReference type="EMBL" id="SVNY01000005">
    <property type="protein sequence ID" value="MBE6834067.1"/>
    <property type="molecule type" value="Genomic_DNA"/>
</dbReference>
<name>A0A928KSV5_9FIRM</name>
<protein>
    <submittedName>
        <fullName evidence="10">PTS mannose/fructose/sorbose family IID subunit</fullName>
    </submittedName>
</protein>
<evidence type="ECO:0000256" key="6">
    <source>
        <dbReference type="ARBA" id="ARBA00022692"/>
    </source>
</evidence>
<keyword evidence="7 9" id="KW-1133">Transmembrane helix</keyword>
<evidence type="ECO:0000256" key="4">
    <source>
        <dbReference type="ARBA" id="ARBA00022597"/>
    </source>
</evidence>
<feature type="transmembrane region" description="Helical" evidence="9">
    <location>
        <begin position="480"/>
        <end position="500"/>
    </location>
</feature>
<accession>A0A928KSV5</accession>
<sequence>MNTVEIILLSLFIAFMAMETYWWGGTIYIARPVCAGPIIGLIMGDLQTGLICGGMIEMVFLGGLAMGAYSPPNSFIGGMVGTALAIISGGNIELGVALAYPIGLLVQWLNYLVSNLNLIWVEKAESAIKKSKVKQFEFWHYMSIFSRLIIQFFLPTVIALLVGSTVIQNFYDSLPVFIINGLKVATGILPAIGMASILAVLGVKKGWPYFLVGFLLASYMKLDIMAIALLGLAIAAIQYRANTEQADAQEAPQQDEKPAGVLNNKDLRRIFFRSFTSSGSFNFKNYNSIGYLYSIIPGLQKIYKDNPEGYQEALTRNTEFFNTHPYFANLIMGVSLALEEENSKNPEFDVTAISSTKAALMGPLAGIGDSVFQGTYRVLFSAIGAGFAMDGNPIGPIIYIIPQMALAWGSRWGFLKAAYRSGINLVVKLRSSNLFQSFIEGATVVGLMVIAAMTASFVSLKLKPEWVYVAETANTAAKSVSLQGVLDAIFPNLLPVLIVIAMYKIMEKVKGGVYWCLGGTFVIAFVGVLIGLF</sequence>
<feature type="transmembrane region" description="Helical" evidence="9">
    <location>
        <begin position="174"/>
        <end position="203"/>
    </location>
</feature>
<feature type="transmembrane region" description="Helical" evidence="9">
    <location>
        <begin position="141"/>
        <end position="162"/>
    </location>
</feature>
<feature type="transmembrane region" description="Helical" evidence="9">
    <location>
        <begin position="512"/>
        <end position="532"/>
    </location>
</feature>
<proteinExistence type="predicted"/>
<keyword evidence="8 9" id="KW-0472">Membrane</keyword>
<dbReference type="PANTHER" id="PTHR32502">
    <property type="entry name" value="N-ACETYLGALACTOSAMINE PERMEASE II COMPONENT-RELATED"/>
    <property type="match status" value="1"/>
</dbReference>
<dbReference type="Proteomes" id="UP000754750">
    <property type="component" value="Unassembled WGS sequence"/>
</dbReference>
<dbReference type="InterPro" id="IPR050303">
    <property type="entry name" value="GatZ_KbaZ_carbometab"/>
</dbReference>
<keyword evidence="3" id="KW-1003">Cell membrane</keyword>